<dbReference type="InterPro" id="IPR011009">
    <property type="entry name" value="Kinase-like_dom_sf"/>
</dbReference>
<dbReference type="EMBL" id="FNYQ01000040">
    <property type="protein sequence ID" value="SEJ02563.1"/>
    <property type="molecule type" value="Genomic_DNA"/>
</dbReference>
<dbReference type="SUPFAM" id="SSF56112">
    <property type="entry name" value="Protein kinase-like (PK-like)"/>
    <property type="match status" value="1"/>
</dbReference>
<dbReference type="SUPFAM" id="SSF53300">
    <property type="entry name" value="vWA-like"/>
    <property type="match status" value="1"/>
</dbReference>
<dbReference type="Gene3D" id="3.40.50.410">
    <property type="entry name" value="von Willebrand factor, type A domain"/>
    <property type="match status" value="1"/>
</dbReference>
<dbReference type="PANTHER" id="PTHR43289:SF6">
    <property type="entry name" value="SERINE_THREONINE-PROTEIN KINASE NEKL-3"/>
    <property type="match status" value="1"/>
</dbReference>
<feature type="domain" description="VWFA" evidence="7">
    <location>
        <begin position="549"/>
        <end position="752"/>
    </location>
</feature>
<protein>
    <submittedName>
        <fullName evidence="8">Serine/threonine-protein kinase PpkA</fullName>
    </submittedName>
</protein>
<keyword evidence="3 8" id="KW-0418">Kinase</keyword>
<dbReference type="InterPro" id="IPR017441">
    <property type="entry name" value="Protein_kinase_ATP_BS"/>
</dbReference>
<feature type="domain" description="Protein kinase" evidence="6">
    <location>
        <begin position="6"/>
        <end position="260"/>
    </location>
</feature>
<proteinExistence type="predicted"/>
<accession>A0A1H6VDD8</accession>
<dbReference type="PROSITE" id="PS00107">
    <property type="entry name" value="PROTEIN_KINASE_ATP"/>
    <property type="match status" value="1"/>
</dbReference>
<keyword evidence="4 5" id="KW-0067">ATP-binding</keyword>
<dbReference type="Pfam" id="PF00069">
    <property type="entry name" value="Pkinase"/>
    <property type="match status" value="1"/>
</dbReference>
<evidence type="ECO:0000313" key="9">
    <source>
        <dbReference type="Proteomes" id="UP000199250"/>
    </source>
</evidence>
<keyword evidence="2 5" id="KW-0547">Nucleotide-binding</keyword>
<dbReference type="CDD" id="cd14014">
    <property type="entry name" value="STKc_PknB_like"/>
    <property type="match status" value="1"/>
</dbReference>
<keyword evidence="1" id="KW-0808">Transferase</keyword>
<dbReference type="Gene3D" id="1.10.510.10">
    <property type="entry name" value="Transferase(Phosphotransferase) domain 1"/>
    <property type="match status" value="1"/>
</dbReference>
<dbReference type="InterPro" id="IPR000719">
    <property type="entry name" value="Prot_kinase_dom"/>
</dbReference>
<reference evidence="8 9" key="1">
    <citation type="submission" date="2016-10" db="EMBL/GenBank/DDBJ databases">
        <authorList>
            <person name="de Groot N.N."/>
        </authorList>
    </citation>
    <scope>NUCLEOTIDE SEQUENCE [LARGE SCALE GENOMIC DNA]</scope>
    <source>
        <strain evidence="8 9">DSM 373</strain>
    </source>
</reference>
<evidence type="ECO:0000256" key="1">
    <source>
        <dbReference type="ARBA" id="ARBA00022679"/>
    </source>
</evidence>
<evidence type="ECO:0000256" key="3">
    <source>
        <dbReference type="ARBA" id="ARBA00022777"/>
    </source>
</evidence>
<evidence type="ECO:0000256" key="4">
    <source>
        <dbReference type="ARBA" id="ARBA00022840"/>
    </source>
</evidence>
<feature type="binding site" evidence="5">
    <location>
        <position position="35"/>
    </location>
    <ligand>
        <name>ATP</name>
        <dbReference type="ChEBI" id="CHEBI:30616"/>
    </ligand>
</feature>
<dbReference type="InterPro" id="IPR002035">
    <property type="entry name" value="VWF_A"/>
</dbReference>
<dbReference type="InterPro" id="IPR036465">
    <property type="entry name" value="vWFA_dom_sf"/>
</dbReference>
<dbReference type="PROSITE" id="PS50011">
    <property type="entry name" value="PROTEIN_KINASE_DOM"/>
    <property type="match status" value="1"/>
</dbReference>
<dbReference type="PANTHER" id="PTHR43289">
    <property type="entry name" value="MITOGEN-ACTIVATED PROTEIN KINASE KINASE KINASE 20-RELATED"/>
    <property type="match status" value="1"/>
</dbReference>
<dbReference type="SMART" id="SM00220">
    <property type="entry name" value="S_TKc"/>
    <property type="match status" value="1"/>
</dbReference>
<dbReference type="Proteomes" id="UP000199250">
    <property type="component" value="Unassembled WGS sequence"/>
</dbReference>
<evidence type="ECO:0000259" key="7">
    <source>
        <dbReference type="PROSITE" id="PS50234"/>
    </source>
</evidence>
<gene>
    <name evidence="8" type="ORF">SAMN04244572_02475</name>
</gene>
<dbReference type="AlphaFoldDB" id="A0A1H6VDD8"/>
<evidence type="ECO:0000259" key="6">
    <source>
        <dbReference type="PROSITE" id="PS50011"/>
    </source>
</evidence>
<dbReference type="PROSITE" id="PS50234">
    <property type="entry name" value="VWFA"/>
    <property type="match status" value="1"/>
</dbReference>
<dbReference type="GO" id="GO:0004674">
    <property type="term" value="F:protein serine/threonine kinase activity"/>
    <property type="evidence" value="ECO:0007669"/>
    <property type="project" value="TreeGrafter"/>
</dbReference>
<dbReference type="PROSITE" id="PS00108">
    <property type="entry name" value="PROTEIN_KINASE_ST"/>
    <property type="match status" value="1"/>
</dbReference>
<dbReference type="RefSeq" id="WP_170849351.1">
    <property type="nucleotide sequence ID" value="NZ_FNYQ01000040.1"/>
</dbReference>
<evidence type="ECO:0000256" key="2">
    <source>
        <dbReference type="ARBA" id="ARBA00022741"/>
    </source>
</evidence>
<dbReference type="InterPro" id="IPR008271">
    <property type="entry name" value="Ser/Thr_kinase_AS"/>
</dbReference>
<dbReference type="GO" id="GO:0005524">
    <property type="term" value="F:ATP binding"/>
    <property type="evidence" value="ECO:0007669"/>
    <property type="project" value="UniProtKB-UniRule"/>
</dbReference>
<sequence>MEIPGYAIERELGAGAMATVYLATQRSLERRVALKVMSAALAADPEFCERFLREGRMLARLSQPNTVTIHDIGHVGDLYYMAMEYLPGGTLKERIARGVAPAEALDWLRQIARALGYAHAQGLVHRDVKPANILFRADGTAVLSDFGIAKSRDERTRFSQAGFSVGTPGYMSPEQARGQPLDGRADLYSLGVVFYEMLTGQPPYRGNDSLSTALAQLTEPLPELPPVHGRYQGILRGLLAKEPGERFADADALLAALDRLPPPAPAEEAGATRIMPLPPAREPLASVPSAVPARGTASAAPPAPNAGTRRPAALLVAALAGLLALAGGGYWWFGRAPEAEPGAAAGPALAIPARRDRPLRLEGRQSLFQRVLGKPGARLSAAPGAPAEGEAPPAFSVFYVYRRQVLGEALWLEVGAGNDGRRDGWLPAAQVVEWRHNLVLRFAARSGRAPALFLRDASSLERLLADPQQARAMREAARSGGAGPLLAVEPVESAVPAERFYLLPILEARAILAAGGQPAQLLRVASLDPGEAAPDGEGAAPAGAAPRLAIVLVVDTSASMRPYLERLGRLAGDLPRRLVERAGPGGVGFALVGFGGAAGAGADAPAQVLAALDAGGDPRRFVEAAGRLAAVATDGPDGREDAFAGVMRAVGGLDWSAYDGRLILLISDAAALPGRDPQGHTGLDAAEVREAARARGIGLFVLHLGGAPGTPEQALAERQYRTLSGDPDPRLGEFYVPAGAAAGAFETAFDGLATAFDGLLQAARDGSPSPPAPAAGTDLAARSAALGRALRLAFLGRRAASRAPSLDSAWTSDRDPSDPLRPAFEVCVLVSRQQLGDFRQGLKAMVAALHQRRTTPEAFFLALAGSSARLLRDPATLGQGPLDGARLGEYLEGLPYLGTALGMTPTRWLSLSAAEQEAFVDELEAKIHLYEILLADPANWVRFGAAPADAALYRLPLSALP</sequence>
<evidence type="ECO:0000313" key="8">
    <source>
        <dbReference type="EMBL" id="SEJ02563.1"/>
    </source>
</evidence>
<dbReference type="Gene3D" id="3.30.200.20">
    <property type="entry name" value="Phosphorylase Kinase, domain 1"/>
    <property type="match status" value="1"/>
</dbReference>
<organism evidence="8 9">
    <name type="scientific">Azotobacter beijerinckii</name>
    <dbReference type="NCBI Taxonomy" id="170623"/>
    <lineage>
        <taxon>Bacteria</taxon>
        <taxon>Pseudomonadati</taxon>
        <taxon>Pseudomonadota</taxon>
        <taxon>Gammaproteobacteria</taxon>
        <taxon>Pseudomonadales</taxon>
        <taxon>Pseudomonadaceae</taxon>
        <taxon>Azotobacter</taxon>
    </lineage>
</organism>
<evidence type="ECO:0000256" key="5">
    <source>
        <dbReference type="PROSITE-ProRule" id="PRU10141"/>
    </source>
</evidence>
<name>A0A1H6VDD8_9GAMM</name>